<keyword evidence="1" id="KW-0732">Signal</keyword>
<sequence length="110" mass="12289">MFIVFILMNLLKTFCLLIICKCCDEVNTNDGENVTLITEQPISKGINNPENINNSDDEINEASTAYNTCSELCFGCFCSEICLCCMLNCFVYTLGWCLCCCGSCSQDVLW</sequence>
<keyword evidence="3" id="KW-1185">Reference proteome</keyword>
<organism evidence="2 3">
    <name type="scientific">Nosema bombycis (strain CQ1 / CVCC 102059)</name>
    <name type="common">Microsporidian parasite</name>
    <name type="synonym">Pebrine of silkworm</name>
    <dbReference type="NCBI Taxonomy" id="578461"/>
    <lineage>
        <taxon>Eukaryota</taxon>
        <taxon>Fungi</taxon>
        <taxon>Fungi incertae sedis</taxon>
        <taxon>Microsporidia</taxon>
        <taxon>Nosematidae</taxon>
        <taxon>Nosema</taxon>
    </lineage>
</organism>
<protein>
    <recommendedName>
        <fullName evidence="4">Cysteine-rich transmembrane CYSTM domain-containing protein</fullName>
    </recommendedName>
</protein>
<evidence type="ECO:0000256" key="1">
    <source>
        <dbReference type="SAM" id="SignalP"/>
    </source>
</evidence>
<dbReference type="EMBL" id="KB910113">
    <property type="protein sequence ID" value="EOB11416.1"/>
    <property type="molecule type" value="Genomic_DNA"/>
</dbReference>
<feature type="chain" id="PRO_5013356988" description="Cysteine-rich transmembrane CYSTM domain-containing protein" evidence="1">
    <location>
        <begin position="16"/>
        <end position="110"/>
    </location>
</feature>
<feature type="signal peptide" evidence="1">
    <location>
        <begin position="1"/>
        <end position="15"/>
    </location>
</feature>
<evidence type="ECO:0008006" key="4">
    <source>
        <dbReference type="Google" id="ProtNLM"/>
    </source>
</evidence>
<dbReference type="HOGENOM" id="CLU_2386757_0_0_1"/>
<dbReference type="VEuPathDB" id="MicrosporidiaDB:NBO_1206g0002"/>
<evidence type="ECO:0000313" key="3">
    <source>
        <dbReference type="Proteomes" id="UP000016927"/>
    </source>
</evidence>
<accession>R0KLD3</accession>
<proteinExistence type="predicted"/>
<evidence type="ECO:0000313" key="2">
    <source>
        <dbReference type="EMBL" id="EOB11416.1"/>
    </source>
</evidence>
<name>R0KLD3_NOSB1</name>
<reference evidence="2 3" key="1">
    <citation type="journal article" date="2013" name="BMC Genomics">
        <title>Comparative genomics of parasitic silkworm microsporidia reveal an association between genome expansion and host adaptation.</title>
        <authorList>
            <person name="Pan G."/>
            <person name="Xu J."/>
            <person name="Li T."/>
            <person name="Xia Q."/>
            <person name="Liu S.L."/>
            <person name="Zhang G."/>
            <person name="Li S."/>
            <person name="Li C."/>
            <person name="Liu H."/>
            <person name="Yang L."/>
            <person name="Liu T."/>
            <person name="Zhang X."/>
            <person name="Wu Z."/>
            <person name="Fan W."/>
            <person name="Dang X."/>
            <person name="Xiang H."/>
            <person name="Tao M."/>
            <person name="Li Y."/>
            <person name="Hu J."/>
            <person name="Li Z."/>
            <person name="Lin L."/>
            <person name="Luo J."/>
            <person name="Geng L."/>
            <person name="Wang L."/>
            <person name="Long M."/>
            <person name="Wan Y."/>
            <person name="He N."/>
            <person name="Zhang Z."/>
            <person name="Lu C."/>
            <person name="Keeling P.J."/>
            <person name="Wang J."/>
            <person name="Xiang Z."/>
            <person name="Zhou Z."/>
        </authorList>
    </citation>
    <scope>NUCLEOTIDE SEQUENCE [LARGE SCALE GENOMIC DNA]</scope>
    <source>
        <strain evidence="3">CQ1 / CVCC 102059</strain>
    </source>
</reference>
<dbReference type="Proteomes" id="UP000016927">
    <property type="component" value="Unassembled WGS sequence"/>
</dbReference>
<dbReference type="AlphaFoldDB" id="R0KLD3"/>
<gene>
    <name evidence="2" type="ORF">NBO_1206g0002</name>
</gene>